<feature type="transmembrane region" description="Helical" evidence="1">
    <location>
        <begin position="34"/>
        <end position="55"/>
    </location>
</feature>
<proteinExistence type="predicted"/>
<keyword evidence="1" id="KW-0472">Membrane</keyword>
<dbReference type="Proteomes" id="UP000191672">
    <property type="component" value="Unassembled WGS sequence"/>
</dbReference>
<comment type="caution">
    <text evidence="2">The sequence shown here is derived from an EMBL/GenBank/DDBJ whole genome shotgun (WGS) entry which is preliminary data.</text>
</comment>
<gene>
    <name evidence="2" type="ORF">PENANT_c003G00398</name>
</gene>
<dbReference type="EMBL" id="MDYN01000003">
    <property type="protein sequence ID" value="OQD88655.1"/>
    <property type="molecule type" value="Genomic_DNA"/>
</dbReference>
<accession>A0A1V6QHH7</accession>
<reference evidence="3" key="1">
    <citation type="journal article" date="2017" name="Nat. Microbiol.">
        <title>Global analysis of biosynthetic gene clusters reveals vast potential of secondary metabolite production in Penicillium species.</title>
        <authorList>
            <person name="Nielsen J.C."/>
            <person name="Grijseels S."/>
            <person name="Prigent S."/>
            <person name="Ji B."/>
            <person name="Dainat J."/>
            <person name="Nielsen K.F."/>
            <person name="Frisvad J.C."/>
            <person name="Workman M."/>
            <person name="Nielsen J."/>
        </authorList>
    </citation>
    <scope>NUCLEOTIDE SEQUENCE [LARGE SCALE GENOMIC DNA]</scope>
    <source>
        <strain evidence="3">IBT 31811</strain>
    </source>
</reference>
<protein>
    <submittedName>
        <fullName evidence="2">Uncharacterized protein</fullName>
    </submittedName>
</protein>
<dbReference type="AlphaFoldDB" id="A0A1V6QHH7"/>
<organism evidence="2 3">
    <name type="scientific">Penicillium antarcticum</name>
    <dbReference type="NCBI Taxonomy" id="416450"/>
    <lineage>
        <taxon>Eukaryota</taxon>
        <taxon>Fungi</taxon>
        <taxon>Dikarya</taxon>
        <taxon>Ascomycota</taxon>
        <taxon>Pezizomycotina</taxon>
        <taxon>Eurotiomycetes</taxon>
        <taxon>Eurotiomycetidae</taxon>
        <taxon>Eurotiales</taxon>
        <taxon>Aspergillaceae</taxon>
        <taxon>Penicillium</taxon>
    </lineage>
</organism>
<evidence type="ECO:0000256" key="1">
    <source>
        <dbReference type="SAM" id="Phobius"/>
    </source>
</evidence>
<sequence>MKMIYFRFLLWTRVASWTAASLYAVWVSVSFYLGVKLIGLSASAALIFALVYRYIWGRTIYTGPVAEASAGRSI</sequence>
<keyword evidence="3" id="KW-1185">Reference proteome</keyword>
<keyword evidence="1" id="KW-1133">Transmembrane helix</keyword>
<evidence type="ECO:0000313" key="2">
    <source>
        <dbReference type="EMBL" id="OQD88655.1"/>
    </source>
</evidence>
<name>A0A1V6QHH7_9EURO</name>
<keyword evidence="1" id="KW-0812">Transmembrane</keyword>
<evidence type="ECO:0000313" key="3">
    <source>
        <dbReference type="Proteomes" id="UP000191672"/>
    </source>
</evidence>